<dbReference type="GO" id="GO:0005509">
    <property type="term" value="F:calcium ion binding"/>
    <property type="evidence" value="ECO:0007669"/>
    <property type="project" value="InterPro"/>
</dbReference>
<proteinExistence type="predicted"/>
<name>A0A8J2SSX2_9STRA</name>
<dbReference type="EMBL" id="CAKKNE010000006">
    <property type="protein sequence ID" value="CAH0379520.1"/>
    <property type="molecule type" value="Genomic_DNA"/>
</dbReference>
<dbReference type="Gene3D" id="3.40.1000.10">
    <property type="entry name" value="Mog1/PsbP, alpha/beta/alpha sandwich"/>
    <property type="match status" value="1"/>
</dbReference>
<feature type="domain" description="PsbP C-terminal" evidence="1">
    <location>
        <begin position="74"/>
        <end position="210"/>
    </location>
</feature>
<dbReference type="AlphaFoldDB" id="A0A8J2SSX2"/>
<dbReference type="OrthoDB" id="2013293at2759"/>
<gene>
    <name evidence="2" type="ORF">PECAL_6P11480</name>
</gene>
<evidence type="ECO:0000259" key="1">
    <source>
        <dbReference type="Pfam" id="PF01789"/>
    </source>
</evidence>
<dbReference type="Proteomes" id="UP000789595">
    <property type="component" value="Unassembled WGS sequence"/>
</dbReference>
<accession>A0A8J2SSX2</accession>
<dbReference type="InterPro" id="IPR002683">
    <property type="entry name" value="PsbP_C"/>
</dbReference>
<organism evidence="2 3">
    <name type="scientific">Pelagomonas calceolata</name>
    <dbReference type="NCBI Taxonomy" id="35677"/>
    <lineage>
        <taxon>Eukaryota</taxon>
        <taxon>Sar</taxon>
        <taxon>Stramenopiles</taxon>
        <taxon>Ochrophyta</taxon>
        <taxon>Pelagophyceae</taxon>
        <taxon>Pelagomonadales</taxon>
        <taxon>Pelagomonadaceae</taxon>
        <taxon>Pelagomonas</taxon>
    </lineage>
</organism>
<dbReference type="GO" id="GO:0009523">
    <property type="term" value="C:photosystem II"/>
    <property type="evidence" value="ECO:0007669"/>
    <property type="project" value="InterPro"/>
</dbReference>
<keyword evidence="3" id="KW-1185">Reference proteome</keyword>
<sequence length="215" mass="22812">MMPPSLRLLTLCAASQALKPEFLKAPQPSRREILKAPLALATVVALPAVAADTKTISVPVGSSAKDGSPLSKATFSVPADWVKLSGDPGGGRKMELYADPNNADTNAFALITPVRGDYTSLGSFGSVEVVQDTVMPAAPDITYDVIKSEAQTGKYVYEYIVQVPEQPKRHLTTIFMVVSDCIVTFNFQAKQSDYNGDVPGLAKTVAASFKTGKAS</sequence>
<dbReference type="Pfam" id="PF01789">
    <property type="entry name" value="PsbP"/>
    <property type="match status" value="1"/>
</dbReference>
<dbReference type="SUPFAM" id="SSF55724">
    <property type="entry name" value="Mog1p/PsbP-like"/>
    <property type="match status" value="1"/>
</dbReference>
<evidence type="ECO:0000313" key="3">
    <source>
        <dbReference type="Proteomes" id="UP000789595"/>
    </source>
</evidence>
<dbReference type="InterPro" id="IPR016123">
    <property type="entry name" value="Mog1/PsbP_a/b/a-sand"/>
</dbReference>
<protein>
    <recommendedName>
        <fullName evidence="1">PsbP C-terminal domain-containing protein</fullName>
    </recommendedName>
</protein>
<reference evidence="2" key="1">
    <citation type="submission" date="2021-11" db="EMBL/GenBank/DDBJ databases">
        <authorList>
            <consortium name="Genoscope - CEA"/>
            <person name="William W."/>
        </authorList>
    </citation>
    <scope>NUCLEOTIDE SEQUENCE</scope>
</reference>
<evidence type="ECO:0000313" key="2">
    <source>
        <dbReference type="EMBL" id="CAH0379520.1"/>
    </source>
</evidence>
<dbReference type="GO" id="GO:0019898">
    <property type="term" value="C:extrinsic component of membrane"/>
    <property type="evidence" value="ECO:0007669"/>
    <property type="project" value="InterPro"/>
</dbReference>
<dbReference type="GO" id="GO:0015979">
    <property type="term" value="P:photosynthesis"/>
    <property type="evidence" value="ECO:0007669"/>
    <property type="project" value="InterPro"/>
</dbReference>
<comment type="caution">
    <text evidence="2">The sequence shown here is derived from an EMBL/GenBank/DDBJ whole genome shotgun (WGS) entry which is preliminary data.</text>
</comment>